<dbReference type="InterPro" id="IPR014729">
    <property type="entry name" value="Rossmann-like_a/b/a_fold"/>
</dbReference>
<accession>D6Y3U1</accession>
<dbReference type="InterPro" id="IPR006016">
    <property type="entry name" value="UspA"/>
</dbReference>
<dbReference type="EMBL" id="CP001874">
    <property type="protein sequence ID" value="ADG89043.1"/>
    <property type="molecule type" value="Genomic_DNA"/>
</dbReference>
<dbReference type="InterPro" id="IPR006015">
    <property type="entry name" value="Universal_stress_UspA"/>
</dbReference>
<dbReference type="RefSeq" id="WP_013132576.1">
    <property type="nucleotide sequence ID" value="NC_014165.1"/>
</dbReference>
<dbReference type="STRING" id="469371.Tbis_2334"/>
<dbReference type="HOGENOM" id="CLU_049301_2_3_11"/>
<dbReference type="KEGG" id="tbi:Tbis_2334"/>
<feature type="domain" description="UspA" evidence="2">
    <location>
        <begin position="8"/>
        <end position="142"/>
    </location>
</feature>
<sequence>MSGKTGVVVVGVDGSKSALAAVEWAADDARRRGARLRIVHVREPWANEFPFHGVAGYHQSLTEYCEGVVARAAERAKERAPDLEVTTEVVTGAVIERLLTEAERADVVAVGSRGMGGFAGLVLGSVGMGLASHSPVPVVVVRWLQEKTYDEVVVGVDGEAHTDPALEFAIEEARLRGARLRALHAWHRHLHNPLALAGTPVDRDAFDEEVREFRERLAPWRDRNPDVELIDTAVCGHPVPVLADLSGSADLLVVGSRRHGGIGKALLGSVSHGVLHRARCPIAIVRPKGG</sequence>
<dbReference type="eggNOG" id="COG0589">
    <property type="taxonomic scope" value="Bacteria"/>
</dbReference>
<proteinExistence type="inferred from homology"/>
<dbReference type="OrthoDB" id="9816117at2"/>
<keyword evidence="4" id="KW-1185">Reference proteome</keyword>
<dbReference type="PANTHER" id="PTHR46268">
    <property type="entry name" value="STRESS RESPONSE PROTEIN NHAX"/>
    <property type="match status" value="1"/>
</dbReference>
<dbReference type="PRINTS" id="PR01438">
    <property type="entry name" value="UNVRSLSTRESS"/>
</dbReference>
<gene>
    <name evidence="3" type="ordered locus">Tbis_2334</name>
</gene>
<evidence type="ECO:0000259" key="2">
    <source>
        <dbReference type="Pfam" id="PF00582"/>
    </source>
</evidence>
<organism evidence="3 4">
    <name type="scientific">Thermobispora bispora (strain ATCC 19993 / DSM 43833 / CBS 139.67 / JCM 10125 / KCTC 9307 / NBRC 14880 / R51)</name>
    <dbReference type="NCBI Taxonomy" id="469371"/>
    <lineage>
        <taxon>Bacteria</taxon>
        <taxon>Bacillati</taxon>
        <taxon>Actinomycetota</taxon>
        <taxon>Actinomycetes</taxon>
        <taxon>Streptosporangiales</taxon>
        <taxon>Streptosporangiaceae</taxon>
        <taxon>Thermobispora</taxon>
    </lineage>
</organism>
<evidence type="ECO:0000313" key="3">
    <source>
        <dbReference type="EMBL" id="ADG89043.1"/>
    </source>
</evidence>
<dbReference type="PANTHER" id="PTHR46268:SF6">
    <property type="entry name" value="UNIVERSAL STRESS PROTEIN UP12"/>
    <property type="match status" value="1"/>
</dbReference>
<dbReference type="Gene3D" id="3.40.50.620">
    <property type="entry name" value="HUPs"/>
    <property type="match status" value="2"/>
</dbReference>
<name>D6Y3U1_THEBD</name>
<protein>
    <submittedName>
        <fullName evidence="3">UspA domain protein</fullName>
    </submittedName>
</protein>
<evidence type="ECO:0000256" key="1">
    <source>
        <dbReference type="ARBA" id="ARBA00008791"/>
    </source>
</evidence>
<dbReference type="SUPFAM" id="SSF52402">
    <property type="entry name" value="Adenine nucleotide alpha hydrolases-like"/>
    <property type="match status" value="2"/>
</dbReference>
<feature type="domain" description="UspA" evidence="2">
    <location>
        <begin position="149"/>
        <end position="286"/>
    </location>
</feature>
<dbReference type="AlphaFoldDB" id="D6Y3U1"/>
<dbReference type="Proteomes" id="UP000006640">
    <property type="component" value="Chromosome"/>
</dbReference>
<evidence type="ECO:0000313" key="4">
    <source>
        <dbReference type="Proteomes" id="UP000006640"/>
    </source>
</evidence>
<comment type="similarity">
    <text evidence="1">Belongs to the universal stress protein A family.</text>
</comment>
<dbReference type="Pfam" id="PF00582">
    <property type="entry name" value="Usp"/>
    <property type="match status" value="2"/>
</dbReference>
<reference evidence="3 4" key="1">
    <citation type="submission" date="2010-01" db="EMBL/GenBank/DDBJ databases">
        <title>The complete genome of Thermobispora bispora DSM 43833.</title>
        <authorList>
            <consortium name="US DOE Joint Genome Institute (JGI-PGF)"/>
            <person name="Lucas S."/>
            <person name="Copeland A."/>
            <person name="Lapidus A."/>
            <person name="Glavina del Rio T."/>
            <person name="Dalin E."/>
            <person name="Tice H."/>
            <person name="Bruce D."/>
            <person name="Goodwin L."/>
            <person name="Pitluck S."/>
            <person name="Kyrpides N."/>
            <person name="Mavromatis K."/>
            <person name="Ivanova N."/>
            <person name="Mikhailova N."/>
            <person name="Chertkov O."/>
            <person name="Brettin T."/>
            <person name="Detter J.C."/>
            <person name="Han C."/>
            <person name="Larimer F."/>
            <person name="Land M."/>
            <person name="Hauser L."/>
            <person name="Markowitz V."/>
            <person name="Cheng J.-F."/>
            <person name="Hugenholtz P."/>
            <person name="Woyke T."/>
            <person name="Wu D."/>
            <person name="Jando M."/>
            <person name="Schneider S."/>
            <person name="Klenk H.-P."/>
            <person name="Eisen J.A."/>
        </authorList>
    </citation>
    <scope>NUCLEOTIDE SEQUENCE [LARGE SCALE GENOMIC DNA]</scope>
    <source>
        <strain evidence="4">ATCC 19993 / DSM 43833 / CBS 139.67 / JCM 10125 / KCTC 9307 / NBRC 14880 / R51</strain>
    </source>
</reference>